<keyword evidence="4" id="KW-1133">Transmembrane helix</keyword>
<evidence type="ECO:0000256" key="8">
    <source>
        <dbReference type="ARBA" id="ARBA00023180"/>
    </source>
</evidence>
<comment type="caution">
    <text evidence="11">The sequence shown here is derived from an EMBL/GenBank/DDBJ whole genome shotgun (WGS) entry which is preliminary data.</text>
</comment>
<keyword evidence="10" id="KW-0732">Signal</keyword>
<dbReference type="GO" id="GO:0043386">
    <property type="term" value="P:mycotoxin biosynthetic process"/>
    <property type="evidence" value="ECO:0007669"/>
    <property type="project" value="InterPro"/>
</dbReference>
<dbReference type="Pfam" id="PF11807">
    <property type="entry name" value="UstYa"/>
    <property type="match status" value="1"/>
</dbReference>
<organism evidence="11 12">
    <name type="scientific">Cryphonectria parasitica (strain ATCC 38755 / EP155)</name>
    <dbReference type="NCBI Taxonomy" id="660469"/>
    <lineage>
        <taxon>Eukaryota</taxon>
        <taxon>Fungi</taxon>
        <taxon>Dikarya</taxon>
        <taxon>Ascomycota</taxon>
        <taxon>Pezizomycotina</taxon>
        <taxon>Sordariomycetes</taxon>
        <taxon>Sordariomycetidae</taxon>
        <taxon>Diaporthales</taxon>
        <taxon>Cryphonectriaceae</taxon>
        <taxon>Cryphonectria-Endothia species complex</taxon>
        <taxon>Cryphonectria</taxon>
    </lineage>
</organism>
<comment type="similarity">
    <text evidence="9">Belongs to the ustYa family.</text>
</comment>
<sequence length="191" mass="21130">MMMTALLSGFLGFTAGSFFSIFPKPDSDVKTLILQQPGVNIKEVFTSIHTTFTYNRTFGADPEVDTATAEAWDSIVPLGQGTVQFPPHSAQFHTLSVVHQLHCLWALHHSYYTALHRGNGGEDTALGHVRHCFDYLRQSLTCAADMTLEPIDHTLGGVTGWGNPRLCRDYSAVAAWAREHRANNLKGFSHE</sequence>
<evidence type="ECO:0000256" key="5">
    <source>
        <dbReference type="ARBA" id="ARBA00023002"/>
    </source>
</evidence>
<evidence type="ECO:0000256" key="3">
    <source>
        <dbReference type="ARBA" id="ARBA00022692"/>
    </source>
</evidence>
<dbReference type="GO" id="GO:0016491">
    <property type="term" value="F:oxidoreductase activity"/>
    <property type="evidence" value="ECO:0007669"/>
    <property type="project" value="UniProtKB-KW"/>
</dbReference>
<evidence type="ECO:0000256" key="1">
    <source>
        <dbReference type="ARBA" id="ARBA00004167"/>
    </source>
</evidence>
<feature type="signal peptide" evidence="10">
    <location>
        <begin position="1"/>
        <end position="16"/>
    </location>
</feature>
<keyword evidence="3" id="KW-0812">Transmembrane</keyword>
<evidence type="ECO:0000256" key="6">
    <source>
        <dbReference type="ARBA" id="ARBA00023026"/>
    </source>
</evidence>
<proteinExistence type="inferred from homology"/>
<evidence type="ECO:0000313" key="12">
    <source>
        <dbReference type="Proteomes" id="UP000803844"/>
    </source>
</evidence>
<keyword evidence="7" id="KW-0472">Membrane</keyword>
<dbReference type="GO" id="GO:0016020">
    <property type="term" value="C:membrane"/>
    <property type="evidence" value="ECO:0007669"/>
    <property type="project" value="UniProtKB-SubCell"/>
</dbReference>
<keyword evidence="12" id="KW-1185">Reference proteome</keyword>
<comment type="pathway">
    <text evidence="2">Mycotoxin biosynthesis.</text>
</comment>
<reference evidence="11" key="1">
    <citation type="journal article" date="2020" name="Phytopathology">
        <title>Genome sequence of the chestnut blight fungus Cryphonectria parasitica EP155: A fundamental resource for an archetypical invasive plant pathogen.</title>
        <authorList>
            <person name="Crouch J.A."/>
            <person name="Dawe A."/>
            <person name="Aerts A."/>
            <person name="Barry K."/>
            <person name="Churchill A.C.L."/>
            <person name="Grimwood J."/>
            <person name="Hillman B."/>
            <person name="Milgroom M.G."/>
            <person name="Pangilinan J."/>
            <person name="Smith M."/>
            <person name="Salamov A."/>
            <person name="Schmutz J."/>
            <person name="Yadav J."/>
            <person name="Grigoriev I.V."/>
            <person name="Nuss D."/>
        </authorList>
    </citation>
    <scope>NUCLEOTIDE SEQUENCE</scope>
    <source>
        <strain evidence="11">EP155</strain>
    </source>
</reference>
<dbReference type="EMBL" id="MU032346">
    <property type="protein sequence ID" value="KAF3767315.1"/>
    <property type="molecule type" value="Genomic_DNA"/>
</dbReference>
<evidence type="ECO:0000256" key="4">
    <source>
        <dbReference type="ARBA" id="ARBA00022989"/>
    </source>
</evidence>
<evidence type="ECO:0000256" key="10">
    <source>
        <dbReference type="SAM" id="SignalP"/>
    </source>
</evidence>
<dbReference type="PANTHER" id="PTHR33365">
    <property type="entry name" value="YALI0B05434P"/>
    <property type="match status" value="1"/>
</dbReference>
<dbReference type="AlphaFoldDB" id="A0A9P5CRP5"/>
<dbReference type="RefSeq" id="XP_040778276.1">
    <property type="nucleotide sequence ID" value="XM_040923196.1"/>
</dbReference>
<evidence type="ECO:0008006" key="13">
    <source>
        <dbReference type="Google" id="ProtNLM"/>
    </source>
</evidence>
<accession>A0A9P5CRP5</accession>
<dbReference type="GeneID" id="63840325"/>
<feature type="chain" id="PRO_5040373997" description="Oxidase ustYa" evidence="10">
    <location>
        <begin position="17"/>
        <end position="191"/>
    </location>
</feature>
<gene>
    <name evidence="11" type="ORF">M406DRAFT_355532</name>
</gene>
<keyword evidence="6" id="KW-0843">Virulence</keyword>
<evidence type="ECO:0000256" key="9">
    <source>
        <dbReference type="ARBA" id="ARBA00035112"/>
    </source>
</evidence>
<dbReference type="OrthoDB" id="3687641at2759"/>
<keyword evidence="8" id="KW-0325">Glycoprotein</keyword>
<comment type="subcellular location">
    <subcellularLocation>
        <location evidence="1">Membrane</location>
        <topology evidence="1">Single-pass membrane protein</topology>
    </subcellularLocation>
</comment>
<keyword evidence="5" id="KW-0560">Oxidoreductase</keyword>
<dbReference type="PANTHER" id="PTHR33365:SF11">
    <property type="entry name" value="TAT PATHWAY SIGNAL SEQUENCE"/>
    <property type="match status" value="1"/>
</dbReference>
<protein>
    <recommendedName>
        <fullName evidence="13">Oxidase ustYa</fullName>
    </recommendedName>
</protein>
<name>A0A9P5CRP5_CRYP1</name>
<evidence type="ECO:0000256" key="7">
    <source>
        <dbReference type="ARBA" id="ARBA00023136"/>
    </source>
</evidence>
<dbReference type="Proteomes" id="UP000803844">
    <property type="component" value="Unassembled WGS sequence"/>
</dbReference>
<evidence type="ECO:0000313" key="11">
    <source>
        <dbReference type="EMBL" id="KAF3767315.1"/>
    </source>
</evidence>
<evidence type="ECO:0000256" key="2">
    <source>
        <dbReference type="ARBA" id="ARBA00004685"/>
    </source>
</evidence>
<dbReference type="InterPro" id="IPR021765">
    <property type="entry name" value="UstYa-like"/>
</dbReference>